<dbReference type="AlphaFoldDB" id="A0A6V8KZG3"/>
<dbReference type="SUPFAM" id="SSF49265">
    <property type="entry name" value="Fibronectin type III"/>
    <property type="match status" value="1"/>
</dbReference>
<dbReference type="GO" id="GO:0000272">
    <property type="term" value="P:polysaccharide catabolic process"/>
    <property type="evidence" value="ECO:0007669"/>
    <property type="project" value="UniProtKB-KW"/>
</dbReference>
<evidence type="ECO:0000256" key="3">
    <source>
        <dbReference type="SAM" id="MobiDB-lite"/>
    </source>
</evidence>
<comment type="caution">
    <text evidence="5">The sequence shown here is derived from an EMBL/GenBank/DDBJ whole genome shotgun (WGS) entry which is preliminary data.</text>
</comment>
<dbReference type="Proteomes" id="UP000482960">
    <property type="component" value="Unassembled WGS sequence"/>
</dbReference>
<dbReference type="InterPro" id="IPR036116">
    <property type="entry name" value="FN3_sf"/>
</dbReference>
<evidence type="ECO:0000256" key="1">
    <source>
        <dbReference type="ARBA" id="ARBA00023295"/>
    </source>
</evidence>
<evidence type="ECO:0000313" key="5">
    <source>
        <dbReference type="EMBL" id="GFJ87227.1"/>
    </source>
</evidence>
<sequence length="919" mass="94788">MLGVSVLVQVGARLDAGNTGRVESEPVGDAYARLPLTFVENRGQADGQVRYLAQGGRYGFFFTPDSLAMSLLEQDSATGVNLFLDFIDANPNVSVGAAHGAPTTVSYLRADSPAGSRRGLPTYGEVTYRQLWSGVDMAITGRDGVLKYEFRLAPGARVDDIQLAYRGADRLTTDEAGGLLVDTTLGTLRDTPPVSYQVIDGQRVPVASRYLLAGGSYGFAVGGYDPEHELVIDPGLEYSTFLGGFGNQTGAAIAVDAAGSAYVTGFTQSPTFPTTAGAFDRTGSASNDLDAFVAKLNPAGTGLAYSTFLGGTNFDWGRDIAVDAAGNAYVAGQTKSSSFPTTSNAFDRTFNVDSCPRCGIDQYDAFVAKLNPSGSQLVYSTFLGGFDFDDILSIALDGTGQAYVAGQTVSSNFPTTAGAFDTTANGEYDAFVAKFNASGSQLVYSTRLGGTDNELPSAIAVDASGNAVVGGSTRSAGFPTTPGTLQPVHSGGDFLDLFEGFVTKVNATGSALVYSTFLGGTKPDSVSDVSLDALGNAYLLGGTQSAAFPTTPGTFDTTFDGTSQSFAVKLNATGSALLYSTFLGRAGAGSGALTGDGSIWLAGGGGPDAFVSPDAWDPQFSGGSSDAYVAKLNATATALDYATFLGGTESDGAFDVALDPAGNVYVSGRTTSADFPTTAGAFDRVYSGDPFILGAEAWIAKLAVGPGTPPPPPPPPPVPTAPELASPAGGATVAQPVTFAWNPVTEAASYTIQVDEISAFGAPLILTANVTVTEVTTGTLPAGTWFWRVRAVNPAGTPGPWSQFRTITVQAPPTPPPTPTPTQPLPAPAPLSPGSDARIPPGTTITFDWGDVSGAASYTIQIDDSQSFQAPFTLEATGAASQHTASGLPTQRMWWRVRANDGNGVPGAWSPARRFEMRN</sequence>
<protein>
    <recommendedName>
        <fullName evidence="4">Fibronectin type-III domain-containing protein</fullName>
    </recommendedName>
</protein>
<reference evidence="5 6" key="1">
    <citation type="submission" date="2020-03" db="EMBL/GenBank/DDBJ databases">
        <title>Whole genome shotgun sequence of Phytohabitans rumicis NBRC 108638.</title>
        <authorList>
            <person name="Komaki H."/>
            <person name="Tamura T."/>
        </authorList>
    </citation>
    <scope>NUCLEOTIDE SEQUENCE [LARGE SCALE GENOMIC DNA]</scope>
    <source>
        <strain evidence="5 6">NBRC 108638</strain>
    </source>
</reference>
<evidence type="ECO:0000259" key="4">
    <source>
        <dbReference type="PROSITE" id="PS50853"/>
    </source>
</evidence>
<feature type="compositionally biased region" description="Pro residues" evidence="3">
    <location>
        <begin position="707"/>
        <end position="720"/>
    </location>
</feature>
<keyword evidence="2" id="KW-0624">Polysaccharide degradation</keyword>
<dbReference type="InterPro" id="IPR003961">
    <property type="entry name" value="FN3_dom"/>
</dbReference>
<dbReference type="PROSITE" id="PS50853">
    <property type="entry name" value="FN3"/>
    <property type="match status" value="1"/>
</dbReference>
<keyword evidence="1" id="KW-0378">Hydrolase</keyword>
<dbReference type="InterPro" id="IPR052918">
    <property type="entry name" value="Motility_Chemotaxis_Reg"/>
</dbReference>
<dbReference type="EMBL" id="BLPG01000001">
    <property type="protein sequence ID" value="GFJ87227.1"/>
    <property type="molecule type" value="Genomic_DNA"/>
</dbReference>
<keyword evidence="2" id="KW-0119">Carbohydrate metabolism</keyword>
<dbReference type="Pfam" id="PF25778">
    <property type="entry name" value="DUF7948"/>
    <property type="match status" value="1"/>
</dbReference>
<dbReference type="InterPro" id="IPR010620">
    <property type="entry name" value="SBBP_repeat"/>
</dbReference>
<keyword evidence="1" id="KW-0326">Glycosidase</keyword>
<dbReference type="PANTHER" id="PTHR35580:SF1">
    <property type="entry name" value="PHYTASE-LIKE DOMAIN-CONTAINING PROTEIN"/>
    <property type="match status" value="1"/>
</dbReference>
<dbReference type="GO" id="GO:0016798">
    <property type="term" value="F:hydrolase activity, acting on glycosyl bonds"/>
    <property type="evidence" value="ECO:0007669"/>
    <property type="project" value="UniProtKB-KW"/>
</dbReference>
<proteinExistence type="predicted"/>
<dbReference type="PANTHER" id="PTHR35580">
    <property type="entry name" value="CELL SURFACE GLYCOPROTEIN (S-LAYER PROTEIN)-LIKE PROTEIN"/>
    <property type="match status" value="1"/>
</dbReference>
<reference evidence="5 6" key="2">
    <citation type="submission" date="2020-03" db="EMBL/GenBank/DDBJ databases">
        <authorList>
            <person name="Ichikawa N."/>
            <person name="Kimura A."/>
            <person name="Kitahashi Y."/>
            <person name="Uohara A."/>
        </authorList>
    </citation>
    <scope>NUCLEOTIDE SEQUENCE [LARGE SCALE GENOMIC DNA]</scope>
    <source>
        <strain evidence="5 6">NBRC 108638</strain>
    </source>
</reference>
<name>A0A6V8KZG3_9ACTN</name>
<gene>
    <name evidence="5" type="ORF">Prum_008690</name>
</gene>
<dbReference type="InterPro" id="IPR013783">
    <property type="entry name" value="Ig-like_fold"/>
</dbReference>
<feature type="region of interest" description="Disordered" evidence="3">
    <location>
        <begin position="704"/>
        <end position="729"/>
    </location>
</feature>
<dbReference type="Gene3D" id="2.60.40.10">
    <property type="entry name" value="Immunoglobulins"/>
    <property type="match status" value="2"/>
</dbReference>
<accession>A0A6V8KZG3</accession>
<organism evidence="5 6">
    <name type="scientific">Phytohabitans rumicis</name>
    <dbReference type="NCBI Taxonomy" id="1076125"/>
    <lineage>
        <taxon>Bacteria</taxon>
        <taxon>Bacillati</taxon>
        <taxon>Actinomycetota</taxon>
        <taxon>Actinomycetes</taxon>
        <taxon>Micromonosporales</taxon>
        <taxon>Micromonosporaceae</taxon>
    </lineage>
</organism>
<dbReference type="InterPro" id="IPR057708">
    <property type="entry name" value="DUF7948"/>
</dbReference>
<feature type="domain" description="Fibronectin type-III" evidence="4">
    <location>
        <begin position="718"/>
        <end position="812"/>
    </location>
</feature>
<evidence type="ECO:0000313" key="6">
    <source>
        <dbReference type="Proteomes" id="UP000482960"/>
    </source>
</evidence>
<dbReference type="RefSeq" id="WP_173074099.1">
    <property type="nucleotide sequence ID" value="NZ_BLPG01000001.1"/>
</dbReference>
<evidence type="ECO:0000256" key="2">
    <source>
        <dbReference type="ARBA" id="ARBA00023326"/>
    </source>
</evidence>
<keyword evidence="6" id="KW-1185">Reference proteome</keyword>
<dbReference type="Pfam" id="PF06739">
    <property type="entry name" value="SBBP"/>
    <property type="match status" value="2"/>
</dbReference>